<dbReference type="Gene3D" id="3.20.20.80">
    <property type="entry name" value="Glycosidases"/>
    <property type="match status" value="1"/>
</dbReference>
<evidence type="ECO:0000256" key="7">
    <source>
        <dbReference type="ARBA" id="ARBA00023277"/>
    </source>
</evidence>
<dbReference type="SUPFAM" id="SSF51445">
    <property type="entry name" value="(Trans)glycosidases"/>
    <property type="match status" value="1"/>
</dbReference>
<dbReference type="PANTHER" id="PTHR32438:SF5">
    <property type="entry name" value="4-ALPHA-GLUCANOTRANSFERASE DPE1, CHLOROPLASTIC_AMYLOPLASTIC"/>
    <property type="match status" value="1"/>
</dbReference>
<evidence type="ECO:0000256" key="2">
    <source>
        <dbReference type="ARBA" id="ARBA00005684"/>
    </source>
</evidence>
<evidence type="ECO:0000256" key="10">
    <source>
        <dbReference type="SAM" id="MobiDB-lite"/>
    </source>
</evidence>
<dbReference type="EMBL" id="JAEMHL010000010">
    <property type="protein sequence ID" value="MBJ6751886.1"/>
    <property type="molecule type" value="Genomic_DNA"/>
</dbReference>
<protein>
    <recommendedName>
        <fullName evidence="4">4-alpha-glucanotransferase</fullName>
        <ecNumber evidence="3">2.4.1.25</ecNumber>
    </recommendedName>
    <alternativeName>
        <fullName evidence="8">Amylomaltase</fullName>
    </alternativeName>
    <alternativeName>
        <fullName evidence="9">Disproportionating enzyme</fullName>
    </alternativeName>
</protein>
<evidence type="ECO:0000256" key="5">
    <source>
        <dbReference type="ARBA" id="ARBA00022676"/>
    </source>
</evidence>
<keyword evidence="12" id="KW-1185">Reference proteome</keyword>
<feature type="region of interest" description="Disordered" evidence="10">
    <location>
        <begin position="11"/>
        <end position="34"/>
    </location>
</feature>
<dbReference type="PANTHER" id="PTHR32438">
    <property type="entry name" value="4-ALPHA-GLUCANOTRANSFERASE DPE1, CHLOROPLASTIC/AMYLOPLASTIC"/>
    <property type="match status" value="1"/>
</dbReference>
<name>A0ABS0YHR9_9BACT</name>
<evidence type="ECO:0000313" key="11">
    <source>
        <dbReference type="EMBL" id="MBJ6751886.1"/>
    </source>
</evidence>
<reference evidence="11 12" key="1">
    <citation type="submission" date="2020-12" db="EMBL/GenBank/DDBJ databases">
        <title>Geomonas sp. Red421, isolated from paddy soil.</title>
        <authorList>
            <person name="Xu Z."/>
            <person name="Zhang Z."/>
            <person name="Masuda Y."/>
            <person name="Itoh H."/>
            <person name="Senoo K."/>
        </authorList>
    </citation>
    <scope>NUCLEOTIDE SEQUENCE [LARGE SCALE GENOMIC DNA]</scope>
    <source>
        <strain evidence="11 12">Red421</strain>
    </source>
</reference>
<evidence type="ECO:0000256" key="3">
    <source>
        <dbReference type="ARBA" id="ARBA00012560"/>
    </source>
</evidence>
<comment type="similarity">
    <text evidence="2">Belongs to the disproportionating enzyme family.</text>
</comment>
<keyword evidence="7" id="KW-0119">Carbohydrate metabolism</keyword>
<accession>A0ABS0YHR9</accession>
<evidence type="ECO:0000256" key="1">
    <source>
        <dbReference type="ARBA" id="ARBA00000439"/>
    </source>
</evidence>
<dbReference type="InterPro" id="IPR003385">
    <property type="entry name" value="Glyco_hydro_77"/>
</dbReference>
<dbReference type="EC" id="2.4.1.25" evidence="3"/>
<evidence type="ECO:0000313" key="12">
    <source>
        <dbReference type="Proteomes" id="UP000614714"/>
    </source>
</evidence>
<comment type="caution">
    <text evidence="11">The sequence shown here is derived from an EMBL/GenBank/DDBJ whole genome shotgun (WGS) entry which is preliminary data.</text>
</comment>
<comment type="catalytic activity">
    <reaction evidence="1">
        <text>Transfers a segment of a (1-&gt;4)-alpha-D-glucan to a new position in an acceptor, which may be glucose or a (1-&gt;4)-alpha-D-glucan.</text>
        <dbReference type="EC" id="2.4.1.25"/>
    </reaction>
</comment>
<keyword evidence="6" id="KW-0808">Transferase</keyword>
<sequence length="59" mass="6663">MAQTAIIQMQDLLGGGKESRMNTPGRTEGNWQWRLPPSSDLTEIAARLADMTVRYDRAR</sequence>
<keyword evidence="5" id="KW-0328">Glycosyltransferase</keyword>
<organism evidence="11 12">
    <name type="scientific">Geomonas anaerohicana</name>
    <dbReference type="NCBI Taxonomy" id="2798583"/>
    <lineage>
        <taxon>Bacteria</taxon>
        <taxon>Pseudomonadati</taxon>
        <taxon>Thermodesulfobacteriota</taxon>
        <taxon>Desulfuromonadia</taxon>
        <taxon>Geobacterales</taxon>
        <taxon>Geobacteraceae</taxon>
        <taxon>Geomonas</taxon>
    </lineage>
</organism>
<gene>
    <name evidence="11" type="ORF">JFN91_16835</name>
</gene>
<dbReference type="InterPro" id="IPR017853">
    <property type="entry name" value="GH"/>
</dbReference>
<evidence type="ECO:0000256" key="4">
    <source>
        <dbReference type="ARBA" id="ARBA00020295"/>
    </source>
</evidence>
<evidence type="ECO:0000256" key="9">
    <source>
        <dbReference type="ARBA" id="ARBA00031501"/>
    </source>
</evidence>
<evidence type="ECO:0000256" key="6">
    <source>
        <dbReference type="ARBA" id="ARBA00022679"/>
    </source>
</evidence>
<dbReference type="Proteomes" id="UP000614714">
    <property type="component" value="Unassembled WGS sequence"/>
</dbReference>
<proteinExistence type="inferred from homology"/>
<dbReference type="Pfam" id="PF02446">
    <property type="entry name" value="Glyco_hydro_77"/>
    <property type="match status" value="1"/>
</dbReference>
<evidence type="ECO:0000256" key="8">
    <source>
        <dbReference type="ARBA" id="ARBA00031423"/>
    </source>
</evidence>